<dbReference type="Proteomes" id="UP000008810">
    <property type="component" value="Chromosome 5"/>
</dbReference>
<dbReference type="EMBL" id="CM000884">
    <property type="protein sequence ID" value="PNT62093.1"/>
    <property type="molecule type" value="Genomic_DNA"/>
</dbReference>
<evidence type="ECO:0000256" key="1">
    <source>
        <dbReference type="SAM" id="MobiDB-lite"/>
    </source>
</evidence>
<dbReference type="AlphaFoldDB" id="A0A2K2CJ89"/>
<dbReference type="EnsemblPlants" id="PNT62093">
    <property type="protein sequence ID" value="PNT62093"/>
    <property type="gene ID" value="BRADI_5g25422v3"/>
</dbReference>
<accession>A0A2K2CJ89</accession>
<keyword evidence="4" id="KW-1185">Reference proteome</keyword>
<evidence type="ECO:0000313" key="2">
    <source>
        <dbReference type="EMBL" id="PNT62093.1"/>
    </source>
</evidence>
<reference evidence="2" key="2">
    <citation type="submission" date="2017-06" db="EMBL/GenBank/DDBJ databases">
        <title>WGS assembly of Brachypodium distachyon.</title>
        <authorList>
            <consortium name="The International Brachypodium Initiative"/>
            <person name="Lucas S."/>
            <person name="Harmon-Smith M."/>
            <person name="Lail K."/>
            <person name="Tice H."/>
            <person name="Grimwood J."/>
            <person name="Bruce D."/>
            <person name="Barry K."/>
            <person name="Shu S."/>
            <person name="Lindquist E."/>
            <person name="Wang M."/>
            <person name="Pitluck S."/>
            <person name="Vogel J.P."/>
            <person name="Garvin D.F."/>
            <person name="Mockler T.C."/>
            <person name="Schmutz J."/>
            <person name="Rokhsar D."/>
            <person name="Bevan M.W."/>
        </authorList>
    </citation>
    <scope>NUCLEOTIDE SEQUENCE</scope>
    <source>
        <strain evidence="2">Bd21</strain>
    </source>
</reference>
<dbReference type="InParanoid" id="A0A2K2CJ89"/>
<reference evidence="3" key="3">
    <citation type="submission" date="2018-08" db="UniProtKB">
        <authorList>
            <consortium name="EnsemblPlants"/>
        </authorList>
    </citation>
    <scope>IDENTIFICATION</scope>
    <source>
        <strain evidence="3">cv. Bd21</strain>
    </source>
</reference>
<protein>
    <submittedName>
        <fullName evidence="2 3">Uncharacterized protein</fullName>
    </submittedName>
</protein>
<reference evidence="2 3" key="1">
    <citation type="journal article" date="2010" name="Nature">
        <title>Genome sequencing and analysis of the model grass Brachypodium distachyon.</title>
        <authorList>
            <consortium name="International Brachypodium Initiative"/>
        </authorList>
    </citation>
    <scope>NUCLEOTIDE SEQUENCE [LARGE SCALE GENOMIC DNA]</scope>
    <source>
        <strain evidence="2 3">Bd21</strain>
    </source>
</reference>
<dbReference type="Gramene" id="PNT62093">
    <property type="protein sequence ID" value="PNT62093"/>
    <property type="gene ID" value="BRADI_5g25422v3"/>
</dbReference>
<name>A0A2K2CJ89_BRADI</name>
<sequence>MTPIPFCLGKATERPASSLQEKKKLAGRTVGRRGSLASPGPW</sequence>
<evidence type="ECO:0000313" key="4">
    <source>
        <dbReference type="Proteomes" id="UP000008810"/>
    </source>
</evidence>
<proteinExistence type="predicted"/>
<evidence type="ECO:0000313" key="3">
    <source>
        <dbReference type="EnsemblPlants" id="PNT62093"/>
    </source>
</evidence>
<gene>
    <name evidence="2" type="ORF">BRADI_5g25422v3</name>
</gene>
<organism evidence="2">
    <name type="scientific">Brachypodium distachyon</name>
    <name type="common">Purple false brome</name>
    <name type="synonym">Trachynia distachya</name>
    <dbReference type="NCBI Taxonomy" id="15368"/>
    <lineage>
        <taxon>Eukaryota</taxon>
        <taxon>Viridiplantae</taxon>
        <taxon>Streptophyta</taxon>
        <taxon>Embryophyta</taxon>
        <taxon>Tracheophyta</taxon>
        <taxon>Spermatophyta</taxon>
        <taxon>Magnoliopsida</taxon>
        <taxon>Liliopsida</taxon>
        <taxon>Poales</taxon>
        <taxon>Poaceae</taxon>
        <taxon>BOP clade</taxon>
        <taxon>Pooideae</taxon>
        <taxon>Stipodae</taxon>
        <taxon>Brachypodieae</taxon>
        <taxon>Brachypodium</taxon>
    </lineage>
</organism>
<feature type="region of interest" description="Disordered" evidence="1">
    <location>
        <begin position="1"/>
        <end position="42"/>
    </location>
</feature>